<dbReference type="SUPFAM" id="SSF51735">
    <property type="entry name" value="NAD(P)-binding Rossmann-fold domains"/>
    <property type="match status" value="1"/>
</dbReference>
<name>A0A1H4GNK0_9BACT</name>
<dbReference type="CDD" id="cd05269">
    <property type="entry name" value="TMR_SDR_a"/>
    <property type="match status" value="1"/>
</dbReference>
<evidence type="ECO:0000313" key="2">
    <source>
        <dbReference type="EMBL" id="SEB11087.1"/>
    </source>
</evidence>
<protein>
    <submittedName>
        <fullName evidence="2">Uncharacterized conserved protein YbjT, contains NAD(P)-binding and DUF2867 domains</fullName>
    </submittedName>
</protein>
<proteinExistence type="predicted"/>
<dbReference type="PANTHER" id="PTHR43162">
    <property type="match status" value="1"/>
</dbReference>
<dbReference type="PANTHER" id="PTHR43162:SF1">
    <property type="entry name" value="PRESTALK A DIFFERENTIATION PROTEIN A"/>
    <property type="match status" value="1"/>
</dbReference>
<dbReference type="STRING" id="408074.SAMN05660909_05550"/>
<dbReference type="Proteomes" id="UP000199656">
    <property type="component" value="Unassembled WGS sequence"/>
</dbReference>
<dbReference type="EMBL" id="FNRL01000048">
    <property type="protein sequence ID" value="SEB11087.1"/>
    <property type="molecule type" value="Genomic_DNA"/>
</dbReference>
<evidence type="ECO:0000259" key="1">
    <source>
        <dbReference type="Pfam" id="PF05368"/>
    </source>
</evidence>
<dbReference type="RefSeq" id="WP_089766185.1">
    <property type="nucleotide sequence ID" value="NZ_BKAT01000070.1"/>
</dbReference>
<accession>A0A1H4GNK0</accession>
<dbReference type="InterPro" id="IPR051604">
    <property type="entry name" value="Ergot_Alk_Oxidoreductase"/>
</dbReference>
<reference evidence="3" key="1">
    <citation type="submission" date="2016-10" db="EMBL/GenBank/DDBJ databases">
        <authorList>
            <person name="Varghese N."/>
            <person name="Submissions S."/>
        </authorList>
    </citation>
    <scope>NUCLEOTIDE SEQUENCE [LARGE SCALE GENOMIC DNA]</scope>
    <source>
        <strain evidence="3">DSM 23920</strain>
    </source>
</reference>
<dbReference type="AlphaFoldDB" id="A0A1H4GNK0"/>
<dbReference type="OrthoDB" id="9780595at2"/>
<dbReference type="Gene3D" id="3.90.25.10">
    <property type="entry name" value="UDP-galactose 4-epimerase, domain 1"/>
    <property type="match status" value="1"/>
</dbReference>
<dbReference type="InterPro" id="IPR008030">
    <property type="entry name" value="NmrA-like"/>
</dbReference>
<gene>
    <name evidence="2" type="ORF">SAMN05660909_05550</name>
</gene>
<dbReference type="Pfam" id="PF05368">
    <property type="entry name" value="NmrA"/>
    <property type="match status" value="1"/>
</dbReference>
<sequence length="284" mass="30979">MTQAKIFLTGATGNVGSALVKELTALNIPFKALVRDPGNAGGLQGQVITGDMADKAFLVAQLKGIEKAFLLTNSSEEAEYLQLNFVEAAYEAGVKHIVKLSQLKADEHSPVRFLRYHAKVENRIKGLGLAYTFLRPNLYMQGLLAFREYIKNEGVFYASAGSAPVSIVDVRDIAAVAAKALTGKGHENRIYDITGDAALTHYEMAEIFTRVLGKPVKFVDVDPGQMEAAVRAAGFPEWQVGGLIEDYAHYARGEAAEVSEVVRTIAQRPAISFEQFVMTYKGLF</sequence>
<organism evidence="2 3">
    <name type="scientific">Chitinophaga terrae</name>
    <name type="common">ex Kim and Jung 2007</name>
    <dbReference type="NCBI Taxonomy" id="408074"/>
    <lineage>
        <taxon>Bacteria</taxon>
        <taxon>Pseudomonadati</taxon>
        <taxon>Bacteroidota</taxon>
        <taxon>Chitinophagia</taxon>
        <taxon>Chitinophagales</taxon>
        <taxon>Chitinophagaceae</taxon>
        <taxon>Chitinophaga</taxon>
    </lineage>
</organism>
<keyword evidence="3" id="KW-1185">Reference proteome</keyword>
<evidence type="ECO:0000313" key="3">
    <source>
        <dbReference type="Proteomes" id="UP000199656"/>
    </source>
</evidence>
<feature type="domain" description="NmrA-like" evidence="1">
    <location>
        <begin position="3"/>
        <end position="237"/>
    </location>
</feature>
<dbReference type="Gene3D" id="3.40.50.720">
    <property type="entry name" value="NAD(P)-binding Rossmann-like Domain"/>
    <property type="match status" value="1"/>
</dbReference>
<dbReference type="InterPro" id="IPR036291">
    <property type="entry name" value="NAD(P)-bd_dom_sf"/>
</dbReference>